<protein>
    <recommendedName>
        <fullName evidence="5">Fucose-specific lectin</fullName>
    </recommendedName>
</protein>
<feature type="compositionally biased region" description="Polar residues" evidence="1">
    <location>
        <begin position="85"/>
        <end position="97"/>
    </location>
</feature>
<organism evidence="3 4">
    <name type="scientific">Monosporascus cannonballus</name>
    <dbReference type="NCBI Taxonomy" id="155416"/>
    <lineage>
        <taxon>Eukaryota</taxon>
        <taxon>Fungi</taxon>
        <taxon>Dikarya</taxon>
        <taxon>Ascomycota</taxon>
        <taxon>Pezizomycotina</taxon>
        <taxon>Sordariomycetes</taxon>
        <taxon>Xylariomycetidae</taxon>
        <taxon>Xylariales</taxon>
        <taxon>Xylariales incertae sedis</taxon>
        <taxon>Monosporascus</taxon>
    </lineage>
</organism>
<evidence type="ECO:0000256" key="2">
    <source>
        <dbReference type="SAM" id="Phobius"/>
    </source>
</evidence>
<keyword evidence="2" id="KW-0472">Membrane</keyword>
<dbReference type="EMBL" id="QJNS01000262">
    <property type="protein sequence ID" value="RYO81110.1"/>
    <property type="molecule type" value="Genomic_DNA"/>
</dbReference>
<evidence type="ECO:0008006" key="5">
    <source>
        <dbReference type="Google" id="ProtNLM"/>
    </source>
</evidence>
<feature type="region of interest" description="Disordered" evidence="1">
    <location>
        <begin position="84"/>
        <end position="104"/>
    </location>
</feature>
<dbReference type="SUPFAM" id="SSF89372">
    <property type="entry name" value="Fucose-specific lectin"/>
    <property type="match status" value="1"/>
</dbReference>
<accession>A0ABY0GZJ1</accession>
<dbReference type="Gene3D" id="2.120.10.70">
    <property type="entry name" value="Fucose-specific lectin"/>
    <property type="match status" value="1"/>
</dbReference>
<proteinExistence type="predicted"/>
<evidence type="ECO:0000313" key="4">
    <source>
        <dbReference type="Proteomes" id="UP000294003"/>
    </source>
</evidence>
<name>A0ABY0GZJ1_9PEZI</name>
<reference evidence="3 4" key="1">
    <citation type="submission" date="2018-06" db="EMBL/GenBank/DDBJ databases">
        <title>Complete Genomes of Monosporascus.</title>
        <authorList>
            <person name="Robinson A.J."/>
            <person name="Natvig D.O."/>
        </authorList>
    </citation>
    <scope>NUCLEOTIDE SEQUENCE [LARGE SCALE GENOMIC DNA]</scope>
    <source>
        <strain evidence="3 4">CBS 609.92</strain>
    </source>
</reference>
<evidence type="ECO:0000256" key="1">
    <source>
        <dbReference type="SAM" id="MobiDB-lite"/>
    </source>
</evidence>
<feature type="region of interest" description="Disordered" evidence="1">
    <location>
        <begin position="29"/>
        <end position="68"/>
    </location>
</feature>
<keyword evidence="2" id="KW-0812">Transmembrane</keyword>
<keyword evidence="4" id="KW-1185">Reference proteome</keyword>
<sequence length="507" mass="54838">MSNSEPYSTLEVRNSFQLPEVIDPEQFQKETVHSQSYQHPTAGGLGHYPTADGHYAHSVPPRSSHAHAASYGEYDAHAAKLGHLQGSQPGLTGSSLETGEKEEPKRTICGMAPLTFYIILGVALIIIIGAIAGGVGGAMANKGVENKDAAGAEPGNEDSTDSTNSTNSTTGGDDRIDILPVSRLTSSNWTDPDGFIHRIVFFQDAHNALVAREWDSENNTWGTTNITSLFAPTTSPLNPVSGTPLASAAIDDEGRGLFEIHLWFLDPASLIKSVAHFDARNPSNRWQVDPLDEASLETRPGSLLAAAWQRPWVDGQQGSWTVAYQRPSDGAIKVANSSHWKTSNVAVKSSFVVDNSSLAIIPQRRGTFLDRMQLVTQGLANSVTTGPMQLTNYDAGWDVDEQRVLIQGIPLPSKKQQFAVTMWNDWSNYLYVGLLDGGELCASHYDGSSFNSIDTINFSGGPTRNFTAISMTADGMLYAISSDEILEYSVDTSNPSNLRFVGKVFPE</sequence>
<feature type="compositionally biased region" description="Low complexity" evidence="1">
    <location>
        <begin position="161"/>
        <end position="171"/>
    </location>
</feature>
<evidence type="ECO:0000313" key="3">
    <source>
        <dbReference type="EMBL" id="RYO81110.1"/>
    </source>
</evidence>
<gene>
    <name evidence="3" type="ORF">DL762_007301</name>
</gene>
<comment type="caution">
    <text evidence="3">The sequence shown here is derived from an EMBL/GenBank/DDBJ whole genome shotgun (WGS) entry which is preliminary data.</text>
</comment>
<feature type="transmembrane region" description="Helical" evidence="2">
    <location>
        <begin position="114"/>
        <end position="139"/>
    </location>
</feature>
<keyword evidence="2" id="KW-1133">Transmembrane helix</keyword>
<feature type="region of interest" description="Disordered" evidence="1">
    <location>
        <begin position="148"/>
        <end position="176"/>
    </location>
</feature>
<dbReference type="Proteomes" id="UP000294003">
    <property type="component" value="Unassembled WGS sequence"/>
</dbReference>